<evidence type="ECO:0000313" key="2">
    <source>
        <dbReference type="EMBL" id="MXO98951.1"/>
    </source>
</evidence>
<accession>A0A6I4TUS5</accession>
<proteinExistence type="predicted"/>
<dbReference type="OrthoDB" id="226492at204457"/>
<organism evidence="2 3">
    <name type="scientific">Croceibacterium xixiisoli</name>
    <dbReference type="NCBI Taxonomy" id="1476466"/>
    <lineage>
        <taxon>Bacteria</taxon>
        <taxon>Pseudomonadati</taxon>
        <taxon>Pseudomonadota</taxon>
        <taxon>Alphaproteobacteria</taxon>
        <taxon>Sphingomonadales</taxon>
        <taxon>Erythrobacteraceae</taxon>
        <taxon>Croceibacterium</taxon>
    </lineage>
</organism>
<evidence type="ECO:0000313" key="3">
    <source>
        <dbReference type="Proteomes" id="UP000469430"/>
    </source>
</evidence>
<gene>
    <name evidence="2" type="ORF">GRI97_08115</name>
</gene>
<feature type="region of interest" description="Disordered" evidence="1">
    <location>
        <begin position="115"/>
        <end position="159"/>
    </location>
</feature>
<dbReference type="AlphaFoldDB" id="A0A6I4TUS5"/>
<feature type="region of interest" description="Disordered" evidence="1">
    <location>
        <begin position="50"/>
        <end position="75"/>
    </location>
</feature>
<reference evidence="2 3" key="1">
    <citation type="submission" date="2019-12" db="EMBL/GenBank/DDBJ databases">
        <title>Genomic-based taxomic classification of the family Erythrobacteraceae.</title>
        <authorList>
            <person name="Xu L."/>
        </authorList>
    </citation>
    <scope>NUCLEOTIDE SEQUENCE [LARGE SCALE GENOMIC DNA]</scope>
    <source>
        <strain evidence="2 3">S36</strain>
    </source>
</reference>
<evidence type="ECO:0000256" key="1">
    <source>
        <dbReference type="SAM" id="MobiDB-lite"/>
    </source>
</evidence>
<sequence>MEPVKTVERVAAITATLHDGRSMIVLTKGKTVTVAESSLAFLAKHKALKQEGAAADGEGGADDAGSGDDGATVGDFVATKGNAGWYVITGPGIDPATPVKVKGEANAKTKLAELEAALADADSDGDDKGGDDDTSEEGGNDDAGNDDGAGSGDDGAPAE</sequence>
<protein>
    <submittedName>
        <fullName evidence="2">Uncharacterized protein</fullName>
    </submittedName>
</protein>
<keyword evidence="3" id="KW-1185">Reference proteome</keyword>
<dbReference type="Proteomes" id="UP000469430">
    <property type="component" value="Unassembled WGS sequence"/>
</dbReference>
<comment type="caution">
    <text evidence="2">The sequence shown here is derived from an EMBL/GenBank/DDBJ whole genome shotgun (WGS) entry which is preliminary data.</text>
</comment>
<dbReference type="EMBL" id="WTYJ01000001">
    <property type="protein sequence ID" value="MXO98951.1"/>
    <property type="molecule type" value="Genomic_DNA"/>
</dbReference>
<feature type="compositionally biased region" description="Acidic residues" evidence="1">
    <location>
        <begin position="121"/>
        <end position="145"/>
    </location>
</feature>
<dbReference type="RefSeq" id="WP_161390540.1">
    <property type="nucleotide sequence ID" value="NZ_JBHSCP010000001.1"/>
</dbReference>
<name>A0A6I4TUS5_9SPHN</name>